<keyword evidence="2" id="KW-1133">Transmembrane helix</keyword>
<evidence type="ECO:0000313" key="3">
    <source>
        <dbReference type="EMBL" id="MDN3238524.1"/>
    </source>
</evidence>
<evidence type="ECO:0000256" key="1">
    <source>
        <dbReference type="SAM" id="MobiDB-lite"/>
    </source>
</evidence>
<feature type="transmembrane region" description="Helical" evidence="2">
    <location>
        <begin position="48"/>
        <end position="71"/>
    </location>
</feature>
<accession>A0ABT7YIQ8</accession>
<feature type="transmembrane region" description="Helical" evidence="2">
    <location>
        <begin position="114"/>
        <end position="137"/>
    </location>
</feature>
<gene>
    <name evidence="3" type="ORF">QWI33_02205</name>
</gene>
<feature type="region of interest" description="Disordered" evidence="1">
    <location>
        <begin position="1"/>
        <end position="25"/>
    </location>
</feature>
<keyword evidence="2" id="KW-0812">Transmembrane</keyword>
<keyword evidence="2" id="KW-0472">Membrane</keyword>
<feature type="transmembrane region" description="Helical" evidence="2">
    <location>
        <begin position="143"/>
        <end position="166"/>
    </location>
</feature>
<evidence type="ECO:0000313" key="4">
    <source>
        <dbReference type="Proteomes" id="UP001171902"/>
    </source>
</evidence>
<evidence type="ECO:0000256" key="2">
    <source>
        <dbReference type="SAM" id="Phobius"/>
    </source>
</evidence>
<feature type="transmembrane region" description="Helical" evidence="2">
    <location>
        <begin position="83"/>
        <end position="102"/>
    </location>
</feature>
<dbReference type="Proteomes" id="UP001171902">
    <property type="component" value="Unassembled WGS sequence"/>
</dbReference>
<comment type="caution">
    <text evidence="3">The sequence shown here is derived from an EMBL/GenBank/DDBJ whole genome shotgun (WGS) entry which is preliminary data.</text>
</comment>
<dbReference type="SUPFAM" id="SSF103473">
    <property type="entry name" value="MFS general substrate transporter"/>
    <property type="match status" value="1"/>
</dbReference>
<keyword evidence="4" id="KW-1185">Reference proteome</keyword>
<proteinExistence type="predicted"/>
<protein>
    <submittedName>
        <fullName evidence="3">Uncharacterized protein</fullName>
    </submittedName>
</protein>
<dbReference type="RefSeq" id="WP_289954416.1">
    <property type="nucleotide sequence ID" value="NZ_JAUEMJ010000001.1"/>
</dbReference>
<sequence length="184" mass="20032">MPAPEPAEPDRQQSDTPDVEEPILVRPVPPHPWPKAISTARSLTGIQVALVMICGNCSFGLPLLGAIAWVTERLSQHGNADDYVILWTWVVGFAAIVTYAYFTNRWAGRADRRARTTIIIGTAVLVGFTALTIGFVTMLDPQLIKFVLIAAAPSLILQAVVLRCVYGGEGRDWFGDDEAVRTDG</sequence>
<dbReference type="EMBL" id="JAUEMJ010000001">
    <property type="protein sequence ID" value="MDN3238524.1"/>
    <property type="molecule type" value="Genomic_DNA"/>
</dbReference>
<organism evidence="3 4">
    <name type="scientific">Glycomyces tritici</name>
    <dbReference type="NCBI Taxonomy" id="2665176"/>
    <lineage>
        <taxon>Bacteria</taxon>
        <taxon>Bacillati</taxon>
        <taxon>Actinomycetota</taxon>
        <taxon>Actinomycetes</taxon>
        <taxon>Glycomycetales</taxon>
        <taxon>Glycomycetaceae</taxon>
        <taxon>Glycomyces</taxon>
    </lineage>
</organism>
<name>A0ABT7YIQ8_9ACTN</name>
<reference evidence="3" key="1">
    <citation type="submission" date="2023-06" db="EMBL/GenBank/DDBJ databases">
        <title>Gycomyces niveus sp.nov., a novel actinomycete isolated from soil in Shouguang.</title>
        <authorList>
            <person name="Yang X."/>
            <person name="Zhao J."/>
        </authorList>
    </citation>
    <scope>NUCLEOTIDE SEQUENCE</scope>
    <source>
        <strain evidence="3">NEAU C2</strain>
    </source>
</reference>
<dbReference type="InterPro" id="IPR036259">
    <property type="entry name" value="MFS_trans_sf"/>
</dbReference>